<name>A0AA45R1N7_9PSEU</name>
<reference evidence="1" key="1">
    <citation type="submission" date="2021-04" db="EMBL/GenBank/DDBJ databases">
        <title>Genomic sequence of Actinosynnema pretiosum subsp. pretiosum ATCC 31280 (C-14919).</title>
        <authorList>
            <person name="Bai L."/>
            <person name="Wang X."/>
            <person name="Xiao Y."/>
        </authorList>
    </citation>
    <scope>NUCLEOTIDE SEQUENCE</scope>
    <source>
        <strain evidence="1">ATCC 31280</strain>
    </source>
</reference>
<dbReference type="AlphaFoldDB" id="A0AA45R1N7"/>
<protein>
    <submittedName>
        <fullName evidence="1">DUF1203 domain-containing protein</fullName>
    </submittedName>
</protein>
<evidence type="ECO:0000313" key="2">
    <source>
        <dbReference type="Proteomes" id="UP000677152"/>
    </source>
</evidence>
<dbReference type="PIRSF" id="PIRSF034110">
    <property type="entry name" value="DUF1203"/>
    <property type="match status" value="1"/>
</dbReference>
<dbReference type="Pfam" id="PF06718">
    <property type="entry name" value="DUF1203"/>
    <property type="match status" value="1"/>
</dbReference>
<dbReference type="InterPro" id="IPR009593">
    <property type="entry name" value="DUF1203"/>
</dbReference>
<organism evidence="1 2">
    <name type="scientific">Actinosynnema pretiosum subsp. pretiosum</name>
    <dbReference type="NCBI Taxonomy" id="103721"/>
    <lineage>
        <taxon>Bacteria</taxon>
        <taxon>Bacillati</taxon>
        <taxon>Actinomycetota</taxon>
        <taxon>Actinomycetes</taxon>
        <taxon>Pseudonocardiales</taxon>
        <taxon>Pseudonocardiaceae</taxon>
        <taxon>Actinosynnema</taxon>
    </lineage>
</organism>
<dbReference type="EMBL" id="CP073249">
    <property type="protein sequence ID" value="QUF01635.1"/>
    <property type="molecule type" value="Genomic_DNA"/>
</dbReference>
<gene>
    <name evidence="1" type="ORF">KCV87_18920</name>
</gene>
<accession>A0AA45R1N7</accession>
<dbReference type="Proteomes" id="UP000677152">
    <property type="component" value="Chromosome"/>
</dbReference>
<evidence type="ECO:0000313" key="1">
    <source>
        <dbReference type="EMBL" id="QUF01635.1"/>
    </source>
</evidence>
<proteinExistence type="predicted"/>
<sequence>MEFHVIAEDVLARARAAAGADEEHELTTAPGVPLRCCLRRAGSEALVLFRYRPGAGRGPYAEVGPVYAHAERCAGPEVVDGGLPLFTAPRVLRAYTAGGRIHDGVLSGPDSGREDLAALLADPAVARVQVRSATHGCFLFEVTGSAVRA</sequence>